<comment type="caution">
    <text evidence="3">The sequence shown here is derived from an EMBL/GenBank/DDBJ whole genome shotgun (WGS) entry which is preliminary data.</text>
</comment>
<evidence type="ECO:0000256" key="1">
    <source>
        <dbReference type="SAM" id="MobiDB-lite"/>
    </source>
</evidence>
<reference evidence="3 4" key="1">
    <citation type="submission" date="2023-03" db="EMBL/GenBank/DDBJ databases">
        <title>YIM 133296 draft genome.</title>
        <authorList>
            <person name="Xiong L."/>
        </authorList>
    </citation>
    <scope>NUCLEOTIDE SEQUENCE [LARGE SCALE GENOMIC DNA]</scope>
    <source>
        <strain evidence="3 4">YIM 133296</strain>
    </source>
</reference>
<gene>
    <name evidence="3" type="ORF">P4R38_17435</name>
</gene>
<keyword evidence="4" id="KW-1185">Reference proteome</keyword>
<name>A0ABT6CDD5_9MICO</name>
<dbReference type="RefSeq" id="WP_277193274.1">
    <property type="nucleotide sequence ID" value="NZ_JAROAV010000046.1"/>
</dbReference>
<dbReference type="Pfam" id="PF19348">
    <property type="entry name" value="DUF5926"/>
    <property type="match status" value="1"/>
</dbReference>
<dbReference type="InterPro" id="IPR045970">
    <property type="entry name" value="DUF5926"/>
</dbReference>
<proteinExistence type="predicted"/>
<evidence type="ECO:0000313" key="3">
    <source>
        <dbReference type="EMBL" id="MDF8266034.1"/>
    </source>
</evidence>
<dbReference type="EMBL" id="JAROAV010000046">
    <property type="protein sequence ID" value="MDF8266034.1"/>
    <property type="molecule type" value="Genomic_DNA"/>
</dbReference>
<evidence type="ECO:0000259" key="2">
    <source>
        <dbReference type="Pfam" id="PF19348"/>
    </source>
</evidence>
<feature type="region of interest" description="Disordered" evidence="1">
    <location>
        <begin position="1"/>
        <end position="27"/>
    </location>
</feature>
<feature type="region of interest" description="Disordered" evidence="1">
    <location>
        <begin position="269"/>
        <end position="291"/>
    </location>
</feature>
<feature type="compositionally biased region" description="Basic residues" evidence="1">
    <location>
        <begin position="1"/>
        <end position="10"/>
    </location>
</feature>
<organism evidence="3 4">
    <name type="scientific">Luteipulveratus flavus</name>
    <dbReference type="NCBI Taxonomy" id="3031728"/>
    <lineage>
        <taxon>Bacteria</taxon>
        <taxon>Bacillati</taxon>
        <taxon>Actinomycetota</taxon>
        <taxon>Actinomycetes</taxon>
        <taxon>Micrococcales</taxon>
        <taxon>Dermacoccaceae</taxon>
        <taxon>Luteipulveratus</taxon>
    </lineage>
</organism>
<feature type="domain" description="DUF5926" evidence="2">
    <location>
        <begin position="29"/>
        <end position="291"/>
    </location>
</feature>
<evidence type="ECO:0000313" key="4">
    <source>
        <dbReference type="Proteomes" id="UP001528912"/>
    </source>
</evidence>
<dbReference type="Proteomes" id="UP001528912">
    <property type="component" value="Unassembled WGS sequence"/>
</dbReference>
<accession>A0ABT6CDD5</accession>
<sequence>MGKASRRKGKDPKAPRDPSTLPAPFVGRPFEGLPAETEWVAMREIVPAATATIRYTVDGSSAQATVATVLPMAWPALHRDTGEVLIALQAGGGSGDASRDLAQALLAAADLAEGEPLTTAPRATAGSPRLQDLLDADQPFEADLHEGFDFWVAGADLDAEGQASLERANEAAAPTRRLAGATSAYWCRIGDRTYVRWVLPHDEDKATDALARLHAADHSRLGDGRLLGAFRASGLLVPVWEVDAGTDPAALDEPMTALAAAFGEALESSAPLTPDERRARNGIVSRQVTLR</sequence>
<protein>
    <submittedName>
        <fullName evidence="3">DUF5926 family protein</fullName>
    </submittedName>
</protein>